<dbReference type="PANTHER" id="PTHR14097">
    <property type="entry name" value="OXIDOREDUCTASE HTATIP2"/>
    <property type="match status" value="1"/>
</dbReference>
<proteinExistence type="predicted"/>
<reference evidence="2" key="1">
    <citation type="submission" date="2023-03" db="EMBL/GenBank/DDBJ databases">
        <title>Massive genome expansion in bonnet fungi (Mycena s.s.) driven by repeated elements and novel gene families across ecological guilds.</title>
        <authorList>
            <consortium name="Lawrence Berkeley National Laboratory"/>
            <person name="Harder C.B."/>
            <person name="Miyauchi S."/>
            <person name="Viragh M."/>
            <person name="Kuo A."/>
            <person name="Thoen E."/>
            <person name="Andreopoulos B."/>
            <person name="Lu D."/>
            <person name="Skrede I."/>
            <person name="Drula E."/>
            <person name="Henrissat B."/>
            <person name="Morin E."/>
            <person name="Kohler A."/>
            <person name="Barry K."/>
            <person name="LaButti K."/>
            <person name="Morin E."/>
            <person name="Salamov A."/>
            <person name="Lipzen A."/>
            <person name="Mereny Z."/>
            <person name="Hegedus B."/>
            <person name="Baldrian P."/>
            <person name="Stursova M."/>
            <person name="Weitz H."/>
            <person name="Taylor A."/>
            <person name="Grigoriev I.V."/>
            <person name="Nagy L.G."/>
            <person name="Martin F."/>
            <person name="Kauserud H."/>
        </authorList>
    </citation>
    <scope>NUCLEOTIDE SEQUENCE</scope>
    <source>
        <strain evidence="2">9284</strain>
    </source>
</reference>
<organism evidence="2 3">
    <name type="scientific">Roridomyces roridus</name>
    <dbReference type="NCBI Taxonomy" id="1738132"/>
    <lineage>
        <taxon>Eukaryota</taxon>
        <taxon>Fungi</taxon>
        <taxon>Dikarya</taxon>
        <taxon>Basidiomycota</taxon>
        <taxon>Agaricomycotina</taxon>
        <taxon>Agaricomycetes</taxon>
        <taxon>Agaricomycetidae</taxon>
        <taxon>Agaricales</taxon>
        <taxon>Marasmiineae</taxon>
        <taxon>Mycenaceae</taxon>
        <taxon>Roridomyces</taxon>
    </lineage>
</organism>
<evidence type="ECO:0000259" key="1">
    <source>
        <dbReference type="Pfam" id="PF13460"/>
    </source>
</evidence>
<feature type="domain" description="NAD(P)-binding" evidence="1">
    <location>
        <begin position="7"/>
        <end position="186"/>
    </location>
</feature>
<dbReference type="Gene3D" id="3.40.50.720">
    <property type="entry name" value="NAD(P)-binding Rossmann-like Domain"/>
    <property type="match status" value="1"/>
</dbReference>
<dbReference type="PANTHER" id="PTHR14097:SF9">
    <property type="entry name" value="EPIMERASE, PUTATIVE (AFU_ORTHOLOGUE AFUA_8G07320)-RELATED"/>
    <property type="match status" value="1"/>
</dbReference>
<dbReference type="AlphaFoldDB" id="A0AAD7CCK1"/>
<dbReference type="Proteomes" id="UP001221142">
    <property type="component" value="Unassembled WGS sequence"/>
</dbReference>
<keyword evidence="3" id="KW-1185">Reference proteome</keyword>
<dbReference type="SUPFAM" id="SSF51735">
    <property type="entry name" value="NAD(P)-binding Rossmann-fold domains"/>
    <property type="match status" value="1"/>
</dbReference>
<accession>A0AAD7CCK1</accession>
<comment type="caution">
    <text evidence="2">The sequence shown here is derived from an EMBL/GenBank/DDBJ whole genome shotgun (WGS) entry which is preliminary data.</text>
</comment>
<evidence type="ECO:0000313" key="2">
    <source>
        <dbReference type="EMBL" id="KAJ7644755.1"/>
    </source>
</evidence>
<dbReference type="InterPro" id="IPR016040">
    <property type="entry name" value="NAD(P)-bd_dom"/>
</dbReference>
<sequence length="235" mass="25422">MKIVIGGSSGFVGVELVRQALLDPAFTSVVALSRRETALPPANANTAADKFTSVVCNDFLTYSDSVQKAVEGADACIWTIAVTPSKMKTVSFEENTKISRDYVVHAIQALATSSKPLLRFIYITGAAVARTRSELPEILTARGDPELIEYSLMRGDAESKILAFAEQSNGAIQASVVRPGMILAPERETRNIPGIPTIERVDFVAAMLNQVKNGFEKDTLMNDDLVRIGQKVVFG</sequence>
<protein>
    <recommendedName>
        <fullName evidence="1">NAD(P)-binding domain-containing protein</fullName>
    </recommendedName>
</protein>
<dbReference type="InterPro" id="IPR036291">
    <property type="entry name" value="NAD(P)-bd_dom_sf"/>
</dbReference>
<evidence type="ECO:0000313" key="3">
    <source>
        <dbReference type="Proteomes" id="UP001221142"/>
    </source>
</evidence>
<gene>
    <name evidence="2" type="ORF">FB45DRAFT_987977</name>
</gene>
<name>A0AAD7CCK1_9AGAR</name>
<dbReference type="Pfam" id="PF13460">
    <property type="entry name" value="NAD_binding_10"/>
    <property type="match status" value="1"/>
</dbReference>
<dbReference type="EMBL" id="JARKIF010000003">
    <property type="protein sequence ID" value="KAJ7644755.1"/>
    <property type="molecule type" value="Genomic_DNA"/>
</dbReference>